<evidence type="ECO:0000313" key="2">
    <source>
        <dbReference type="EMBL" id="KRM77897.1"/>
    </source>
</evidence>
<dbReference type="EMBL" id="AYYN01000012">
    <property type="protein sequence ID" value="KRM77897.1"/>
    <property type="molecule type" value="Genomic_DNA"/>
</dbReference>
<protein>
    <submittedName>
        <fullName evidence="2">Uncharacterized protein</fullName>
    </submittedName>
</protein>
<reference evidence="2 3" key="1">
    <citation type="journal article" date="2015" name="Genome Announc.">
        <title>Expanding the biotechnology potential of lactobacilli through comparative genomics of 213 strains and associated genera.</title>
        <authorList>
            <person name="Sun Z."/>
            <person name="Harris H.M."/>
            <person name="McCann A."/>
            <person name="Guo C."/>
            <person name="Argimon S."/>
            <person name="Zhang W."/>
            <person name="Yang X."/>
            <person name="Jeffery I.B."/>
            <person name="Cooney J.C."/>
            <person name="Kagawa T.F."/>
            <person name="Liu W."/>
            <person name="Song Y."/>
            <person name="Salvetti E."/>
            <person name="Wrobel A."/>
            <person name="Rasinkangas P."/>
            <person name="Parkhill J."/>
            <person name="Rea M.C."/>
            <person name="O'Sullivan O."/>
            <person name="Ritari J."/>
            <person name="Douillard F.P."/>
            <person name="Paul Ross R."/>
            <person name="Yang R."/>
            <person name="Briner A.E."/>
            <person name="Felis G.E."/>
            <person name="de Vos W.M."/>
            <person name="Barrangou R."/>
            <person name="Klaenhammer T.R."/>
            <person name="Caufield P.W."/>
            <person name="Cui Y."/>
            <person name="Zhang H."/>
            <person name="O'Toole P.W."/>
        </authorList>
    </citation>
    <scope>NUCLEOTIDE SEQUENCE [LARGE SCALE GENOMIC DNA]</scope>
    <source>
        <strain evidence="2 3">DSM 20452</strain>
    </source>
</reference>
<evidence type="ECO:0000256" key="1">
    <source>
        <dbReference type="SAM" id="Phobius"/>
    </source>
</evidence>
<sequence>MSDFIYWFQHISSNSWQNFWSVIGALIGSVATIYGVILTFRYQREKDKQDRIDKIKPIIFVRLTDNDSNNQDETNGVFQFFQVLEMFTDKQKSEKRSLEFSFYVQGDYPAKNIKFKGFEITEENNNTLNLGTEIKVRSVFETKEGSKKLWNFAPLKTNVNWKREQLTVFKNESKKMEILLLYKKVHLKQFQQKYWNLPFDITNKLFSELVPVIARFSYEDIDGNEYEDLSIKFFTGLTLQNELVEPFITQVAPFADNPLVDKFVEYQTNQSMKEVRNHGQN</sequence>
<feature type="transmembrane region" description="Helical" evidence="1">
    <location>
        <begin position="20"/>
        <end position="42"/>
    </location>
</feature>
<dbReference type="Proteomes" id="UP000051612">
    <property type="component" value="Unassembled WGS sequence"/>
</dbReference>
<gene>
    <name evidence="2" type="ORF">FC48_GL000408</name>
</gene>
<evidence type="ECO:0000313" key="3">
    <source>
        <dbReference type="Proteomes" id="UP000051612"/>
    </source>
</evidence>
<accession>A0A0R2BNT1</accession>
<keyword evidence="1" id="KW-0472">Membrane</keyword>
<keyword evidence="1" id="KW-1133">Transmembrane helix</keyword>
<keyword evidence="1" id="KW-0812">Transmembrane</keyword>
<name>A0A0R2BNT1_9LACO</name>
<organism evidence="2 3">
    <name type="scientific">Ligilactobacillus murinus DSM 20452 = NBRC 14221</name>
    <dbReference type="NCBI Taxonomy" id="1423772"/>
    <lineage>
        <taxon>Bacteria</taxon>
        <taxon>Bacillati</taxon>
        <taxon>Bacillota</taxon>
        <taxon>Bacilli</taxon>
        <taxon>Lactobacillales</taxon>
        <taxon>Lactobacillaceae</taxon>
        <taxon>Ligilactobacillus</taxon>
    </lineage>
</organism>
<dbReference type="RefSeq" id="WP_056958030.1">
    <property type="nucleotide sequence ID" value="NZ_AYYN01000012.1"/>
</dbReference>
<proteinExistence type="predicted"/>
<dbReference type="PATRIC" id="fig|1423772.3.peg.447"/>
<dbReference type="AlphaFoldDB" id="A0A0R2BNT1"/>
<comment type="caution">
    <text evidence="2">The sequence shown here is derived from an EMBL/GenBank/DDBJ whole genome shotgun (WGS) entry which is preliminary data.</text>
</comment>